<reference evidence="1 2" key="1">
    <citation type="journal article" date="2016" name="Nat. Commun.">
        <title>Extremotolerant tardigrade genome and improved radiotolerance of human cultured cells by tardigrade-unique protein.</title>
        <authorList>
            <person name="Hashimoto T."/>
            <person name="Horikawa D.D."/>
            <person name="Saito Y."/>
            <person name="Kuwahara H."/>
            <person name="Kozuka-Hata H."/>
            <person name="Shin-I T."/>
            <person name="Minakuchi Y."/>
            <person name="Ohishi K."/>
            <person name="Motoyama A."/>
            <person name="Aizu T."/>
            <person name="Enomoto A."/>
            <person name="Kondo K."/>
            <person name="Tanaka S."/>
            <person name="Hara Y."/>
            <person name="Koshikawa S."/>
            <person name="Sagara H."/>
            <person name="Miura T."/>
            <person name="Yokobori S."/>
            <person name="Miyagawa K."/>
            <person name="Suzuki Y."/>
            <person name="Kubo T."/>
            <person name="Oyama M."/>
            <person name="Kohara Y."/>
            <person name="Fujiyama A."/>
            <person name="Arakawa K."/>
            <person name="Katayama T."/>
            <person name="Toyoda A."/>
            <person name="Kunieda T."/>
        </authorList>
    </citation>
    <scope>NUCLEOTIDE SEQUENCE [LARGE SCALE GENOMIC DNA]</scope>
    <source>
        <strain evidence="1 2">YOKOZUNA-1</strain>
    </source>
</reference>
<name>A0A1D1VT48_RAMVA</name>
<evidence type="ECO:0000313" key="2">
    <source>
        <dbReference type="Proteomes" id="UP000186922"/>
    </source>
</evidence>
<sequence length="90" mass="10053">MRHGTSGRFEASSVWKGIGWRDSRVEQEQVSAVPLIPERVTTRLWLIVTIDETVIELGLLFGFYRKRTGFLATSRAENAHAETGNCGSSD</sequence>
<dbReference type="EMBL" id="BDGG01000007">
    <property type="protein sequence ID" value="GAV01739.1"/>
    <property type="molecule type" value="Genomic_DNA"/>
</dbReference>
<dbReference type="Proteomes" id="UP000186922">
    <property type="component" value="Unassembled WGS sequence"/>
</dbReference>
<gene>
    <name evidence="1" type="primary">RvY_12399-1</name>
    <name evidence="1" type="synonym">RvY_12399.1</name>
    <name evidence="1" type="ORF">RvY_12399</name>
</gene>
<comment type="caution">
    <text evidence="1">The sequence shown here is derived from an EMBL/GenBank/DDBJ whole genome shotgun (WGS) entry which is preliminary data.</text>
</comment>
<keyword evidence="2" id="KW-1185">Reference proteome</keyword>
<evidence type="ECO:0000313" key="1">
    <source>
        <dbReference type="EMBL" id="GAV01739.1"/>
    </source>
</evidence>
<organism evidence="1 2">
    <name type="scientific">Ramazzottius varieornatus</name>
    <name type="common">Water bear</name>
    <name type="synonym">Tardigrade</name>
    <dbReference type="NCBI Taxonomy" id="947166"/>
    <lineage>
        <taxon>Eukaryota</taxon>
        <taxon>Metazoa</taxon>
        <taxon>Ecdysozoa</taxon>
        <taxon>Tardigrada</taxon>
        <taxon>Eutardigrada</taxon>
        <taxon>Parachela</taxon>
        <taxon>Hypsibioidea</taxon>
        <taxon>Ramazzottiidae</taxon>
        <taxon>Ramazzottius</taxon>
    </lineage>
</organism>
<proteinExistence type="predicted"/>
<dbReference type="AlphaFoldDB" id="A0A1D1VT48"/>
<protein>
    <submittedName>
        <fullName evidence="1">Uncharacterized protein</fullName>
    </submittedName>
</protein>
<accession>A0A1D1VT48</accession>